<sequence>MGLKTVLLCELVVISTLTVGLMALTAGSSLHCSMRREISPCTCAHLELNPGLIQVTCEKIESFGTIVNALQDKFDPETQIVLKIAFSGMRDFGDRGFEQLGLTIINLKLNYNNLSVPIIESLKHAIYFMVKIGVGLVLSGRHSFNDRDRVAAG</sequence>
<organism evidence="2 3">
    <name type="scientific">Bemisia tabaci</name>
    <name type="common">Sweetpotato whitefly</name>
    <name type="synonym">Aleurodes tabaci</name>
    <dbReference type="NCBI Taxonomy" id="7038"/>
    <lineage>
        <taxon>Eukaryota</taxon>
        <taxon>Metazoa</taxon>
        <taxon>Ecdysozoa</taxon>
        <taxon>Arthropoda</taxon>
        <taxon>Hexapoda</taxon>
        <taxon>Insecta</taxon>
        <taxon>Pterygota</taxon>
        <taxon>Neoptera</taxon>
        <taxon>Paraneoptera</taxon>
        <taxon>Hemiptera</taxon>
        <taxon>Sternorrhyncha</taxon>
        <taxon>Aleyrodoidea</taxon>
        <taxon>Aleyrodidae</taxon>
        <taxon>Aleyrodinae</taxon>
        <taxon>Bemisia</taxon>
    </lineage>
</organism>
<evidence type="ECO:0000313" key="3">
    <source>
        <dbReference type="Proteomes" id="UP001152759"/>
    </source>
</evidence>
<feature type="signal peptide" evidence="1">
    <location>
        <begin position="1"/>
        <end position="23"/>
    </location>
</feature>
<keyword evidence="1" id="KW-0732">Signal</keyword>
<accession>A0A9P0F493</accession>
<dbReference type="Proteomes" id="UP001152759">
    <property type="component" value="Chromosome 6"/>
</dbReference>
<proteinExistence type="predicted"/>
<gene>
    <name evidence="2" type="ORF">BEMITA_LOCUS9965</name>
</gene>
<evidence type="ECO:0000313" key="2">
    <source>
        <dbReference type="EMBL" id="CAH0391334.1"/>
    </source>
</evidence>
<dbReference type="AlphaFoldDB" id="A0A9P0F493"/>
<evidence type="ECO:0000256" key="1">
    <source>
        <dbReference type="SAM" id="SignalP"/>
    </source>
</evidence>
<keyword evidence="3" id="KW-1185">Reference proteome</keyword>
<protein>
    <submittedName>
        <fullName evidence="2">Uncharacterized protein</fullName>
    </submittedName>
</protein>
<dbReference type="EMBL" id="OU963867">
    <property type="protein sequence ID" value="CAH0391334.1"/>
    <property type="molecule type" value="Genomic_DNA"/>
</dbReference>
<reference evidence="2" key="1">
    <citation type="submission" date="2021-12" db="EMBL/GenBank/DDBJ databases">
        <authorList>
            <person name="King R."/>
        </authorList>
    </citation>
    <scope>NUCLEOTIDE SEQUENCE</scope>
</reference>
<feature type="chain" id="PRO_5040145869" evidence="1">
    <location>
        <begin position="24"/>
        <end position="153"/>
    </location>
</feature>
<name>A0A9P0F493_BEMTA</name>